<organism evidence="5 6">
    <name type="scientific">Ophiocordyceps camponoti-floridani</name>
    <dbReference type="NCBI Taxonomy" id="2030778"/>
    <lineage>
        <taxon>Eukaryota</taxon>
        <taxon>Fungi</taxon>
        <taxon>Dikarya</taxon>
        <taxon>Ascomycota</taxon>
        <taxon>Pezizomycotina</taxon>
        <taxon>Sordariomycetes</taxon>
        <taxon>Hypocreomycetidae</taxon>
        <taxon>Hypocreales</taxon>
        <taxon>Ophiocordycipitaceae</taxon>
        <taxon>Ophiocordyceps</taxon>
    </lineage>
</organism>
<comment type="catalytic activity">
    <reaction evidence="3">
        <text>a monoacylglycerol + H2O = glycerol + a fatty acid + H(+)</text>
        <dbReference type="Rhea" id="RHEA:15245"/>
        <dbReference type="ChEBI" id="CHEBI:15377"/>
        <dbReference type="ChEBI" id="CHEBI:15378"/>
        <dbReference type="ChEBI" id="CHEBI:17408"/>
        <dbReference type="ChEBI" id="CHEBI:17754"/>
        <dbReference type="ChEBI" id="CHEBI:28868"/>
    </reaction>
</comment>
<name>A0A8H4Q2B9_9HYPO</name>
<evidence type="ECO:0000313" key="5">
    <source>
        <dbReference type="EMBL" id="KAF4582809.1"/>
    </source>
</evidence>
<dbReference type="InterPro" id="IPR002921">
    <property type="entry name" value="Fungal_lipase-type"/>
</dbReference>
<gene>
    <name evidence="5" type="ORF">GQ602_005953</name>
</gene>
<evidence type="ECO:0000313" key="6">
    <source>
        <dbReference type="Proteomes" id="UP000562929"/>
    </source>
</evidence>
<dbReference type="Proteomes" id="UP000562929">
    <property type="component" value="Unassembled WGS sequence"/>
</dbReference>
<dbReference type="OrthoDB" id="426718at2759"/>
<dbReference type="PANTHER" id="PTHR45856">
    <property type="entry name" value="ALPHA/BETA-HYDROLASES SUPERFAMILY PROTEIN"/>
    <property type="match status" value="1"/>
</dbReference>
<reference evidence="5 6" key="1">
    <citation type="journal article" date="2020" name="G3 (Bethesda)">
        <title>Genetic Underpinnings of Host Manipulation by Ophiocordyceps as Revealed by Comparative Transcriptomics.</title>
        <authorList>
            <person name="Will I."/>
            <person name="Das B."/>
            <person name="Trinh T."/>
            <person name="Brachmann A."/>
            <person name="Ohm R.A."/>
            <person name="de Bekker C."/>
        </authorList>
    </citation>
    <scope>NUCLEOTIDE SEQUENCE [LARGE SCALE GENOMIC DNA]</scope>
    <source>
        <strain evidence="5 6">EC05</strain>
    </source>
</reference>
<comment type="similarity">
    <text evidence="1">Belongs to the AB hydrolase superfamily. Lipase family. Class 3 subfamily.</text>
</comment>
<dbReference type="GO" id="GO:0006629">
    <property type="term" value="P:lipid metabolic process"/>
    <property type="evidence" value="ECO:0007669"/>
    <property type="project" value="InterPro"/>
</dbReference>
<evidence type="ECO:0000256" key="3">
    <source>
        <dbReference type="ARBA" id="ARBA00048461"/>
    </source>
</evidence>
<comment type="catalytic activity">
    <reaction evidence="2">
        <text>a diacylglycerol + H2O = a monoacylglycerol + a fatty acid + H(+)</text>
        <dbReference type="Rhea" id="RHEA:32731"/>
        <dbReference type="ChEBI" id="CHEBI:15377"/>
        <dbReference type="ChEBI" id="CHEBI:15378"/>
        <dbReference type="ChEBI" id="CHEBI:17408"/>
        <dbReference type="ChEBI" id="CHEBI:18035"/>
        <dbReference type="ChEBI" id="CHEBI:28868"/>
    </reaction>
</comment>
<dbReference type="PANTHER" id="PTHR45856:SF11">
    <property type="entry name" value="FUNGAL LIPASE-LIKE DOMAIN-CONTAINING PROTEIN"/>
    <property type="match status" value="1"/>
</dbReference>
<proteinExistence type="inferred from homology"/>
<evidence type="ECO:0000256" key="1">
    <source>
        <dbReference type="ARBA" id="ARBA00043996"/>
    </source>
</evidence>
<dbReference type="Pfam" id="PF01764">
    <property type="entry name" value="Lipase_3"/>
    <property type="match status" value="1"/>
</dbReference>
<dbReference type="SUPFAM" id="SSF53474">
    <property type="entry name" value="alpha/beta-Hydrolases"/>
    <property type="match status" value="1"/>
</dbReference>
<dbReference type="InterPro" id="IPR051218">
    <property type="entry name" value="Sec_MonoDiacylglyc_Lipase"/>
</dbReference>
<keyword evidence="6" id="KW-1185">Reference proteome</keyword>
<protein>
    <submittedName>
        <fullName evidence="5">Triacylglycerol lipase</fullName>
    </submittedName>
</protein>
<accession>A0A8H4Q2B9</accession>
<evidence type="ECO:0000256" key="2">
    <source>
        <dbReference type="ARBA" id="ARBA00047591"/>
    </source>
</evidence>
<dbReference type="EMBL" id="JAACLJ010000007">
    <property type="protein sequence ID" value="KAF4582809.1"/>
    <property type="molecule type" value="Genomic_DNA"/>
</dbReference>
<comment type="caution">
    <text evidence="5">The sequence shown here is derived from an EMBL/GenBank/DDBJ whole genome shotgun (WGS) entry which is preliminary data.</text>
</comment>
<feature type="domain" description="Fungal lipase-type" evidence="4">
    <location>
        <begin position="66"/>
        <end position="199"/>
    </location>
</feature>
<sequence length="305" mass="34356">MFAQYSMAAYCPTLHDGFDRSEICSNSLERSCPNFDNTTTVAEFLNRDYYGVGGYVASNPNRRHIVVAFKGTDTMFDVHTDVSKGLVPCNDLCPGCFAHSGFYTALSRLRARLEHAVRAELSKPGRRNYRVVITGHSLGGAIATLAGLWLRNRGIRCDIYTYGAPLVGNAALASHLSSQPGFTARVTNGRDLVTAVPQWSWLFQPYAHNFPEYWYDHGLDGGKRQYESLRPRTCRDPKQCSSSQCNSLWRWVTIRGCNVKDHQMYGGPFDPCAAAADLRRGRSLRDRLRWRPDAKAVVNMLNRFR</sequence>
<dbReference type="AlphaFoldDB" id="A0A8H4Q2B9"/>
<evidence type="ECO:0000259" key="4">
    <source>
        <dbReference type="Pfam" id="PF01764"/>
    </source>
</evidence>
<dbReference type="CDD" id="cd00519">
    <property type="entry name" value="Lipase_3"/>
    <property type="match status" value="1"/>
</dbReference>
<dbReference type="Gene3D" id="3.40.50.1820">
    <property type="entry name" value="alpha/beta hydrolase"/>
    <property type="match status" value="1"/>
</dbReference>
<dbReference type="InterPro" id="IPR029058">
    <property type="entry name" value="AB_hydrolase_fold"/>
</dbReference>